<evidence type="ECO:0000256" key="5">
    <source>
        <dbReference type="ARBA" id="ARBA00023136"/>
    </source>
</evidence>
<protein>
    <submittedName>
        <fullName evidence="8">Lipid A biosynthesis lauroyl acyltransferase</fullName>
    </submittedName>
</protein>
<accession>A0A1E3H4M5</accession>
<keyword evidence="4 8" id="KW-0808">Transferase</keyword>
<name>A0A1E3H4M5_9HYPH</name>
<keyword evidence="3" id="KW-0997">Cell inner membrane</keyword>
<comment type="caution">
    <text evidence="8">The sequence shown here is derived from an EMBL/GenBank/DDBJ whole genome shotgun (WGS) entry which is preliminary data.</text>
</comment>
<evidence type="ECO:0000256" key="4">
    <source>
        <dbReference type="ARBA" id="ARBA00022679"/>
    </source>
</evidence>
<dbReference type="OrthoDB" id="9801955at2"/>
<reference evidence="8 9" key="1">
    <citation type="submission" date="2016-07" db="EMBL/GenBank/DDBJ databases">
        <title>Draft Genome Sequence of Methylobrevis pamukkalensis PK2.</title>
        <authorList>
            <person name="Vasilenko O.V."/>
            <person name="Doronina N.V."/>
            <person name="Shmareva M.N."/>
            <person name="Tarlachkov S.V."/>
            <person name="Mustakhimov I."/>
            <person name="Trotsenko Y.A."/>
        </authorList>
    </citation>
    <scope>NUCLEOTIDE SEQUENCE [LARGE SCALE GENOMIC DNA]</scope>
    <source>
        <strain evidence="8 9">PK2</strain>
    </source>
</reference>
<comment type="subcellular location">
    <subcellularLocation>
        <location evidence="1">Cell inner membrane</location>
    </subcellularLocation>
</comment>
<keyword evidence="6 8" id="KW-0012">Acyltransferase</keyword>
<dbReference type="InterPro" id="IPR004960">
    <property type="entry name" value="LipA_acyltrans"/>
</dbReference>
<feature type="region of interest" description="Disordered" evidence="7">
    <location>
        <begin position="1"/>
        <end position="20"/>
    </location>
</feature>
<dbReference type="PANTHER" id="PTHR30606">
    <property type="entry name" value="LIPID A BIOSYNTHESIS LAUROYL ACYLTRANSFERASE"/>
    <property type="match status" value="1"/>
</dbReference>
<evidence type="ECO:0000256" key="3">
    <source>
        <dbReference type="ARBA" id="ARBA00022519"/>
    </source>
</evidence>
<evidence type="ECO:0000256" key="7">
    <source>
        <dbReference type="SAM" id="MobiDB-lite"/>
    </source>
</evidence>
<feature type="region of interest" description="Disordered" evidence="7">
    <location>
        <begin position="257"/>
        <end position="315"/>
    </location>
</feature>
<evidence type="ECO:0000256" key="6">
    <source>
        <dbReference type="ARBA" id="ARBA00023315"/>
    </source>
</evidence>
<keyword evidence="5" id="KW-0472">Membrane</keyword>
<dbReference type="Pfam" id="PF03279">
    <property type="entry name" value="Lip_A_acyltrans"/>
    <property type="match status" value="1"/>
</dbReference>
<keyword evidence="9" id="KW-1185">Reference proteome</keyword>
<dbReference type="Proteomes" id="UP000094622">
    <property type="component" value="Unassembled WGS sequence"/>
</dbReference>
<dbReference type="GO" id="GO:0009247">
    <property type="term" value="P:glycolipid biosynthetic process"/>
    <property type="evidence" value="ECO:0007669"/>
    <property type="project" value="UniProtKB-ARBA"/>
</dbReference>
<evidence type="ECO:0000256" key="1">
    <source>
        <dbReference type="ARBA" id="ARBA00004533"/>
    </source>
</evidence>
<dbReference type="PANTHER" id="PTHR30606:SF9">
    <property type="entry name" value="LIPID A BIOSYNTHESIS LAUROYLTRANSFERASE"/>
    <property type="match status" value="1"/>
</dbReference>
<feature type="compositionally biased region" description="Low complexity" evidence="7">
    <location>
        <begin position="279"/>
        <end position="289"/>
    </location>
</feature>
<dbReference type="GO" id="GO:0016746">
    <property type="term" value="F:acyltransferase activity"/>
    <property type="evidence" value="ECO:0007669"/>
    <property type="project" value="UniProtKB-KW"/>
</dbReference>
<gene>
    <name evidence="8" type="ORF">A6302_01393</name>
</gene>
<organism evidence="8 9">
    <name type="scientific">Methylobrevis pamukkalensis</name>
    <dbReference type="NCBI Taxonomy" id="1439726"/>
    <lineage>
        <taxon>Bacteria</taxon>
        <taxon>Pseudomonadati</taxon>
        <taxon>Pseudomonadota</taxon>
        <taxon>Alphaproteobacteria</taxon>
        <taxon>Hyphomicrobiales</taxon>
        <taxon>Pleomorphomonadaceae</taxon>
        <taxon>Methylobrevis</taxon>
    </lineage>
</organism>
<proteinExistence type="predicted"/>
<feature type="compositionally biased region" description="Basic residues" evidence="7">
    <location>
        <begin position="257"/>
        <end position="278"/>
    </location>
</feature>
<dbReference type="EMBL" id="MCRJ01000025">
    <property type="protein sequence ID" value="ODN71278.1"/>
    <property type="molecule type" value="Genomic_DNA"/>
</dbReference>
<keyword evidence="2" id="KW-1003">Cell membrane</keyword>
<evidence type="ECO:0000256" key="2">
    <source>
        <dbReference type="ARBA" id="ARBA00022475"/>
    </source>
</evidence>
<sequence length="329" mass="36145">MTQPDRQETPETVPGTAPTLRERIEHAGLRLAVGILRLMSLDRASAVMGWAWRRLAPFNRRHARAQRNLASAMPDLSAAERDRILDAMWDNLGRVAAETVFLPEILAEPDRIELAVDEALFTGVDFSRGAIFVSLHTGNWELVATGVDAFGLDAAAVYRRVNNPLAESFLLSRRLPIYRAGLFSKERATPLKLRSLARAGHAICLLGDLRDRTGMILDFFGRRPRSQPFRRCWPGGSACRSLPAGWCARRAPASASRRRPSRCRAARMPRPTSPRRRGGSTPSSSAGSGNIRASGCGATASGSTDRPPPSAFRTMRPFRHCMIVARPGI</sequence>
<evidence type="ECO:0000313" key="9">
    <source>
        <dbReference type="Proteomes" id="UP000094622"/>
    </source>
</evidence>
<dbReference type="GO" id="GO:0005886">
    <property type="term" value="C:plasma membrane"/>
    <property type="evidence" value="ECO:0007669"/>
    <property type="project" value="UniProtKB-SubCell"/>
</dbReference>
<evidence type="ECO:0000313" key="8">
    <source>
        <dbReference type="EMBL" id="ODN71278.1"/>
    </source>
</evidence>
<dbReference type="AlphaFoldDB" id="A0A1E3H4M5"/>